<accession>I3TX11</accession>
<evidence type="ECO:0000313" key="3">
    <source>
        <dbReference type="EMBL" id="AFK57299.1"/>
    </source>
</evidence>
<evidence type="ECO:0000313" key="4">
    <source>
        <dbReference type="Proteomes" id="UP000005258"/>
    </source>
</evidence>
<dbReference type="PANTHER" id="PTHR35901">
    <property type="entry name" value="RIBONUCLEASE VAPC3"/>
    <property type="match status" value="1"/>
</dbReference>
<feature type="domain" description="PIN" evidence="2">
    <location>
        <begin position="4"/>
        <end position="128"/>
    </location>
</feature>
<dbReference type="Proteomes" id="UP000005258">
    <property type="component" value="Plasmid pTM3"/>
</dbReference>
<dbReference type="InterPro" id="IPR051619">
    <property type="entry name" value="TypeII_TA_RNase_PINc/VapC"/>
</dbReference>
<gene>
    <name evidence="3" type="ordered locus">TMO_c0689</name>
</gene>
<dbReference type="HOGENOM" id="CLU_121774_4_0_5"/>
<dbReference type="CDD" id="cd09873">
    <property type="entry name" value="PIN_Pae0151-like"/>
    <property type="match status" value="1"/>
</dbReference>
<dbReference type="Pfam" id="PF01850">
    <property type="entry name" value="PIN"/>
    <property type="match status" value="1"/>
</dbReference>
<reference evidence="3 4" key="1">
    <citation type="journal article" date="2012" name="J. Am. Chem. Soc.">
        <title>Bacterial biosynthesis and maturation of the didemnin anti-cancer agents.</title>
        <authorList>
            <person name="Xu Y."/>
            <person name="Kersten R.D."/>
            <person name="Nam S.J."/>
            <person name="Lu L."/>
            <person name="Al-Suwailem A.M."/>
            <person name="Zheng H."/>
            <person name="Fenical W."/>
            <person name="Dorrestein P.C."/>
            <person name="Moore B.S."/>
            <person name="Qian P.Y."/>
        </authorList>
    </citation>
    <scope>NUCLEOTIDE SEQUENCE [LARGE SCALE GENOMIC DNA]</scope>
    <source>
        <strain evidence="3 4">KA081020-065</strain>
    </source>
</reference>
<keyword evidence="3" id="KW-0614">Plasmid</keyword>
<evidence type="ECO:0000259" key="2">
    <source>
        <dbReference type="Pfam" id="PF01850"/>
    </source>
</evidence>
<dbReference type="InterPro" id="IPR044153">
    <property type="entry name" value="PIN_Pae0151-like"/>
</dbReference>
<organism evidence="3 4">
    <name type="scientific">Tistrella mobilis (strain KA081020-065)</name>
    <dbReference type="NCBI Taxonomy" id="1110502"/>
    <lineage>
        <taxon>Bacteria</taxon>
        <taxon>Pseudomonadati</taxon>
        <taxon>Pseudomonadota</taxon>
        <taxon>Alphaproteobacteria</taxon>
        <taxon>Geminicoccales</taxon>
        <taxon>Geminicoccaceae</taxon>
        <taxon>Tistrella</taxon>
    </lineage>
</organism>
<protein>
    <recommendedName>
        <fullName evidence="2">PIN domain-containing protein</fullName>
    </recommendedName>
</protein>
<dbReference type="InterPro" id="IPR029060">
    <property type="entry name" value="PIN-like_dom_sf"/>
</dbReference>
<name>I3TX11_TISMK</name>
<dbReference type="KEGG" id="tmo:TMO_c0689"/>
<keyword evidence="4" id="KW-1185">Reference proteome</keyword>
<sequence>MSLVLDGSVVLAWCFDDEVTPAIDDLMRHVARNGAVVPAIWHLEVANGLRTALRKQRLTTGRRDELMDILKLLPIEPDTETARTAWEKTLQLSDKHGLTPYDASYVELALRRALPIATLDQAMCNAARACSVDVIGLSSRSAGV</sequence>
<dbReference type="PANTHER" id="PTHR35901:SF1">
    <property type="entry name" value="EXONUCLEASE VAPC9"/>
    <property type="match status" value="1"/>
</dbReference>
<geneLocation type="plasmid" evidence="3 4">
    <name>pTM3</name>
</geneLocation>
<dbReference type="InterPro" id="IPR002716">
    <property type="entry name" value="PIN_dom"/>
</dbReference>
<evidence type="ECO:0000256" key="1">
    <source>
        <dbReference type="ARBA" id="ARBA00022842"/>
    </source>
</evidence>
<dbReference type="AlphaFoldDB" id="I3TX11"/>
<keyword evidence="1" id="KW-0460">Magnesium</keyword>
<dbReference type="Gene3D" id="3.40.50.1010">
    <property type="entry name" value="5'-nuclease"/>
    <property type="match status" value="1"/>
</dbReference>
<dbReference type="RefSeq" id="WP_014748288.1">
    <property type="nucleotide sequence ID" value="NC_017958.1"/>
</dbReference>
<dbReference type="EMBL" id="CP003239">
    <property type="protein sequence ID" value="AFK57299.1"/>
    <property type="molecule type" value="Genomic_DNA"/>
</dbReference>
<dbReference type="SUPFAM" id="SSF88723">
    <property type="entry name" value="PIN domain-like"/>
    <property type="match status" value="1"/>
</dbReference>
<proteinExistence type="predicted"/>